<evidence type="ECO:0000256" key="8">
    <source>
        <dbReference type="ARBA" id="ARBA00022833"/>
    </source>
</evidence>
<keyword evidence="15" id="KW-1185">Reference proteome</keyword>
<evidence type="ECO:0000259" key="13">
    <source>
        <dbReference type="PROSITE" id="PS51747"/>
    </source>
</evidence>
<name>A0ABT1SIA4_9FIRM</name>
<dbReference type="PROSITE" id="PS51747">
    <property type="entry name" value="CYT_DCMP_DEAMINASES_2"/>
    <property type="match status" value="1"/>
</dbReference>
<protein>
    <recommendedName>
        <fullName evidence="5 12">Cytidine deaminase</fullName>
        <ecNumber evidence="4 12">3.5.4.5</ecNumber>
    </recommendedName>
    <alternativeName>
        <fullName evidence="9 12">Cytidine aminohydrolase</fullName>
    </alternativeName>
</protein>
<comment type="similarity">
    <text evidence="3 12">Belongs to the cytidine and deoxycytidylate deaminase family.</text>
</comment>
<dbReference type="Pfam" id="PF00383">
    <property type="entry name" value="dCMP_cyt_deam_1"/>
    <property type="match status" value="1"/>
</dbReference>
<dbReference type="PANTHER" id="PTHR11644:SF2">
    <property type="entry name" value="CYTIDINE DEAMINASE"/>
    <property type="match status" value="1"/>
</dbReference>
<dbReference type="InterPro" id="IPR002125">
    <property type="entry name" value="CMP_dCMP_dom"/>
</dbReference>
<evidence type="ECO:0000256" key="9">
    <source>
        <dbReference type="ARBA" id="ARBA00032005"/>
    </source>
</evidence>
<dbReference type="EC" id="3.5.4.5" evidence="4 12"/>
<dbReference type="NCBIfam" id="NF004064">
    <property type="entry name" value="PRK05578.1"/>
    <property type="match status" value="1"/>
</dbReference>
<dbReference type="SUPFAM" id="SSF53927">
    <property type="entry name" value="Cytidine deaminase-like"/>
    <property type="match status" value="1"/>
</dbReference>
<dbReference type="Gene3D" id="3.40.140.10">
    <property type="entry name" value="Cytidine Deaminase, domain 2"/>
    <property type="match status" value="1"/>
</dbReference>
<comment type="caution">
    <text evidence="14">The sequence shown here is derived from an EMBL/GenBank/DDBJ whole genome shotgun (WGS) entry which is preliminary data.</text>
</comment>
<comment type="catalytic activity">
    <reaction evidence="11 12">
        <text>cytidine + H2O + H(+) = uridine + NH4(+)</text>
        <dbReference type="Rhea" id="RHEA:16069"/>
        <dbReference type="ChEBI" id="CHEBI:15377"/>
        <dbReference type="ChEBI" id="CHEBI:15378"/>
        <dbReference type="ChEBI" id="CHEBI:16704"/>
        <dbReference type="ChEBI" id="CHEBI:17562"/>
        <dbReference type="ChEBI" id="CHEBI:28938"/>
        <dbReference type="EC" id="3.5.4.5"/>
    </reaction>
</comment>
<keyword evidence="6 12" id="KW-0479">Metal-binding</keyword>
<accession>A0ABT1SIA4</accession>
<comment type="catalytic activity">
    <reaction evidence="10 12">
        <text>2'-deoxycytidine + H2O + H(+) = 2'-deoxyuridine + NH4(+)</text>
        <dbReference type="Rhea" id="RHEA:13433"/>
        <dbReference type="ChEBI" id="CHEBI:15377"/>
        <dbReference type="ChEBI" id="CHEBI:15378"/>
        <dbReference type="ChEBI" id="CHEBI:15698"/>
        <dbReference type="ChEBI" id="CHEBI:16450"/>
        <dbReference type="ChEBI" id="CHEBI:28938"/>
        <dbReference type="EC" id="3.5.4.5"/>
    </reaction>
</comment>
<dbReference type="EMBL" id="JANGCH010000002">
    <property type="protein sequence ID" value="MCQ5120935.1"/>
    <property type="molecule type" value="Genomic_DNA"/>
</dbReference>
<evidence type="ECO:0000256" key="2">
    <source>
        <dbReference type="ARBA" id="ARBA00003949"/>
    </source>
</evidence>
<evidence type="ECO:0000256" key="1">
    <source>
        <dbReference type="ARBA" id="ARBA00001947"/>
    </source>
</evidence>
<evidence type="ECO:0000313" key="14">
    <source>
        <dbReference type="EMBL" id="MCQ5120935.1"/>
    </source>
</evidence>
<proteinExistence type="inferred from homology"/>
<evidence type="ECO:0000256" key="11">
    <source>
        <dbReference type="ARBA" id="ARBA00049558"/>
    </source>
</evidence>
<evidence type="ECO:0000256" key="10">
    <source>
        <dbReference type="ARBA" id="ARBA00049252"/>
    </source>
</evidence>
<dbReference type="InterPro" id="IPR006262">
    <property type="entry name" value="Cyt_deam_tetra"/>
</dbReference>
<evidence type="ECO:0000256" key="12">
    <source>
        <dbReference type="RuleBase" id="RU364006"/>
    </source>
</evidence>
<dbReference type="Proteomes" id="UP001524435">
    <property type="component" value="Unassembled WGS sequence"/>
</dbReference>
<gene>
    <name evidence="14" type="ORF">NE663_01510</name>
</gene>
<feature type="domain" description="CMP/dCMP-type deaminase" evidence="13">
    <location>
        <begin position="1"/>
        <end position="129"/>
    </location>
</feature>
<comment type="cofactor">
    <cofactor evidence="1 12">
        <name>Zn(2+)</name>
        <dbReference type="ChEBI" id="CHEBI:29105"/>
    </cofactor>
</comment>
<evidence type="ECO:0000256" key="6">
    <source>
        <dbReference type="ARBA" id="ARBA00022723"/>
    </source>
</evidence>
<evidence type="ECO:0000256" key="3">
    <source>
        <dbReference type="ARBA" id="ARBA00006576"/>
    </source>
</evidence>
<dbReference type="InterPro" id="IPR050202">
    <property type="entry name" value="Cyt/Deoxycyt_deaminase"/>
</dbReference>
<keyword evidence="8 12" id="KW-0862">Zinc</keyword>
<dbReference type="NCBIfam" id="TIGR01354">
    <property type="entry name" value="cyt_deam_tetra"/>
    <property type="match status" value="1"/>
</dbReference>
<evidence type="ECO:0000256" key="7">
    <source>
        <dbReference type="ARBA" id="ARBA00022801"/>
    </source>
</evidence>
<dbReference type="CDD" id="cd01283">
    <property type="entry name" value="cytidine_deaminase"/>
    <property type="match status" value="1"/>
</dbReference>
<dbReference type="PANTHER" id="PTHR11644">
    <property type="entry name" value="CYTIDINE DEAMINASE"/>
    <property type="match status" value="1"/>
</dbReference>
<organism evidence="14 15">
    <name type="scientific">Massilicoli timonensis</name>
    <dbReference type="NCBI Taxonomy" id="2015901"/>
    <lineage>
        <taxon>Bacteria</taxon>
        <taxon>Bacillati</taxon>
        <taxon>Bacillota</taxon>
        <taxon>Erysipelotrichia</taxon>
        <taxon>Erysipelotrichales</taxon>
        <taxon>Erysipelotrichaceae</taxon>
        <taxon>Massilicoli</taxon>
    </lineage>
</organism>
<evidence type="ECO:0000256" key="5">
    <source>
        <dbReference type="ARBA" id="ARBA00018266"/>
    </source>
</evidence>
<dbReference type="InterPro" id="IPR016192">
    <property type="entry name" value="APOBEC/CMP_deaminase_Zn-bd"/>
</dbReference>
<comment type="function">
    <text evidence="2 12">This enzyme scavenges exogenous and endogenous cytidine and 2'-deoxycytidine for UMP synthesis.</text>
</comment>
<evidence type="ECO:0000256" key="4">
    <source>
        <dbReference type="ARBA" id="ARBA00012783"/>
    </source>
</evidence>
<reference evidence="14 15" key="1">
    <citation type="submission" date="2022-06" db="EMBL/GenBank/DDBJ databases">
        <title>Isolation of gut microbiota from human fecal samples.</title>
        <authorList>
            <person name="Pamer E.G."/>
            <person name="Barat B."/>
            <person name="Waligurski E."/>
            <person name="Medina S."/>
            <person name="Paddock L."/>
            <person name="Mostad J."/>
        </authorList>
    </citation>
    <scope>NUCLEOTIDE SEQUENCE [LARGE SCALE GENOMIC DNA]</scope>
    <source>
        <strain evidence="14 15">DFI.6.1</strain>
    </source>
</reference>
<sequence>MTKEELLQHAFEAMEHAYVPYSHYRVGACVLLRDGVIVKGANIENASFGLTNCAERSALFAAYSAGYRKQDIKALAIVSEGAYLAAPCGACRQVIVELMEEDTPIYLSNGKEEVSTTIKELLPMSFTEKDVL</sequence>
<evidence type="ECO:0000313" key="15">
    <source>
        <dbReference type="Proteomes" id="UP001524435"/>
    </source>
</evidence>
<dbReference type="InterPro" id="IPR016193">
    <property type="entry name" value="Cytidine_deaminase-like"/>
</dbReference>
<dbReference type="PROSITE" id="PS00903">
    <property type="entry name" value="CYT_DCMP_DEAMINASES_1"/>
    <property type="match status" value="1"/>
</dbReference>
<dbReference type="GO" id="GO:0004126">
    <property type="term" value="F:cytidine deaminase activity"/>
    <property type="evidence" value="ECO:0007669"/>
    <property type="project" value="UniProtKB-EC"/>
</dbReference>
<keyword evidence="7 12" id="KW-0378">Hydrolase</keyword>
<dbReference type="RefSeq" id="WP_102266745.1">
    <property type="nucleotide sequence ID" value="NZ_CALVCM010000018.1"/>
</dbReference>